<accession>A0A328DU12</accession>
<evidence type="ECO:0000313" key="2">
    <source>
        <dbReference type="EMBL" id="RAL49257.1"/>
    </source>
</evidence>
<dbReference type="EMBL" id="NQVE01000083">
    <property type="protein sequence ID" value="RAL49257.1"/>
    <property type="molecule type" value="Genomic_DNA"/>
</dbReference>
<dbReference type="GO" id="GO:0001735">
    <property type="term" value="F:prenylcysteine oxidase activity"/>
    <property type="evidence" value="ECO:0007669"/>
    <property type="project" value="InterPro"/>
</dbReference>
<dbReference type="GO" id="GO:0030327">
    <property type="term" value="P:prenylated protein catabolic process"/>
    <property type="evidence" value="ECO:0007669"/>
    <property type="project" value="TreeGrafter"/>
</dbReference>
<dbReference type="Proteomes" id="UP000249390">
    <property type="component" value="Unassembled WGS sequence"/>
</dbReference>
<sequence>MQKINGNVAYSFLLLLLHLQIFTSESQSSPPTLCILGSGIGGSSVAHFLRTYSNPSQPQVGSIRIFERHGVVGGRMATVTVAGDTFESGSSILYPKNYHVLNFTKYLNLTVKKPSAESNSSFSIWGGNKFVFKTLTSNCRLQILRKIVSIANSVLIFLRYGFSFFRMENFVEFELGCLLQLAVGISIG</sequence>
<name>A0A328DU12_9ASTE</name>
<evidence type="ECO:0000313" key="3">
    <source>
        <dbReference type="Proteomes" id="UP000249390"/>
    </source>
</evidence>
<dbReference type="Gene3D" id="1.10.405.20">
    <property type="match status" value="1"/>
</dbReference>
<organism evidence="2 3">
    <name type="scientific">Cuscuta australis</name>
    <dbReference type="NCBI Taxonomy" id="267555"/>
    <lineage>
        <taxon>Eukaryota</taxon>
        <taxon>Viridiplantae</taxon>
        <taxon>Streptophyta</taxon>
        <taxon>Embryophyta</taxon>
        <taxon>Tracheophyta</taxon>
        <taxon>Spermatophyta</taxon>
        <taxon>Magnoliopsida</taxon>
        <taxon>eudicotyledons</taxon>
        <taxon>Gunneridae</taxon>
        <taxon>Pentapetalae</taxon>
        <taxon>asterids</taxon>
        <taxon>lamiids</taxon>
        <taxon>Solanales</taxon>
        <taxon>Convolvulaceae</taxon>
        <taxon>Cuscuteae</taxon>
        <taxon>Cuscuta</taxon>
        <taxon>Cuscuta subgen. Grammica</taxon>
        <taxon>Cuscuta sect. Cleistogrammica</taxon>
    </lineage>
</organism>
<gene>
    <name evidence="2" type="ORF">DM860_017537</name>
</gene>
<reference evidence="2 3" key="1">
    <citation type="submission" date="2018-06" db="EMBL/GenBank/DDBJ databases">
        <title>The Genome of Cuscuta australis (Dodder) Provides Insight into the Evolution of Plant Parasitism.</title>
        <authorList>
            <person name="Liu H."/>
        </authorList>
    </citation>
    <scope>NUCLEOTIDE SEQUENCE [LARGE SCALE GENOMIC DNA]</scope>
    <source>
        <strain evidence="3">cv. Yunnan</strain>
        <tissue evidence="2">Vines</tissue>
    </source>
</reference>
<protein>
    <recommendedName>
        <fullName evidence="4">Prenylcysteine lyase domain-containing protein</fullName>
    </recommendedName>
</protein>
<evidence type="ECO:0008006" key="4">
    <source>
        <dbReference type="Google" id="ProtNLM"/>
    </source>
</evidence>
<feature type="signal peptide" evidence="1">
    <location>
        <begin position="1"/>
        <end position="28"/>
    </location>
</feature>
<dbReference type="InterPro" id="IPR036188">
    <property type="entry name" value="FAD/NAD-bd_sf"/>
</dbReference>
<proteinExistence type="predicted"/>
<dbReference type="InterPro" id="IPR017046">
    <property type="entry name" value="Prenylcysteine_Oxase1"/>
</dbReference>
<dbReference type="AlphaFoldDB" id="A0A328DU12"/>
<keyword evidence="3" id="KW-1185">Reference proteome</keyword>
<feature type="chain" id="PRO_5016396778" description="Prenylcysteine lyase domain-containing protein" evidence="1">
    <location>
        <begin position="29"/>
        <end position="188"/>
    </location>
</feature>
<evidence type="ECO:0000256" key="1">
    <source>
        <dbReference type="SAM" id="SignalP"/>
    </source>
</evidence>
<dbReference type="Pfam" id="PF13450">
    <property type="entry name" value="NAD_binding_8"/>
    <property type="match status" value="1"/>
</dbReference>
<dbReference type="PANTHER" id="PTHR15944">
    <property type="entry name" value="FARNESYLCYSTEINE LYASE"/>
    <property type="match status" value="1"/>
</dbReference>
<dbReference type="SUPFAM" id="SSF51905">
    <property type="entry name" value="FAD/NAD(P)-binding domain"/>
    <property type="match status" value="1"/>
</dbReference>
<keyword evidence="1" id="KW-0732">Signal</keyword>
<comment type="caution">
    <text evidence="2">The sequence shown here is derived from an EMBL/GenBank/DDBJ whole genome shotgun (WGS) entry which is preliminary data.</text>
</comment>
<dbReference type="Gene3D" id="3.50.50.60">
    <property type="entry name" value="FAD/NAD(P)-binding domain"/>
    <property type="match status" value="1"/>
</dbReference>
<dbReference type="PANTHER" id="PTHR15944:SF0">
    <property type="entry name" value="PRENYLCYSTEINE LYASE DOMAIN-CONTAINING PROTEIN"/>
    <property type="match status" value="1"/>
</dbReference>